<dbReference type="InterPro" id="IPR005471">
    <property type="entry name" value="Tscrpt_reg_IclR_N"/>
</dbReference>
<dbReference type="InterPro" id="IPR014757">
    <property type="entry name" value="Tscrpt_reg_IclR_C"/>
</dbReference>
<dbReference type="InterPro" id="IPR036390">
    <property type="entry name" value="WH_DNA-bd_sf"/>
</dbReference>
<dbReference type="PANTHER" id="PTHR30136:SF24">
    <property type="entry name" value="HTH-TYPE TRANSCRIPTIONAL REPRESSOR ALLR"/>
    <property type="match status" value="1"/>
</dbReference>
<dbReference type="GO" id="GO:0045892">
    <property type="term" value="P:negative regulation of DNA-templated transcription"/>
    <property type="evidence" value="ECO:0007669"/>
    <property type="project" value="TreeGrafter"/>
</dbReference>
<dbReference type="SUPFAM" id="SSF55781">
    <property type="entry name" value="GAF domain-like"/>
    <property type="match status" value="1"/>
</dbReference>
<dbReference type="KEGG" id="crf:FRC0190_02106"/>
<dbReference type="GO" id="GO:0003700">
    <property type="term" value="F:DNA-binding transcription factor activity"/>
    <property type="evidence" value="ECO:0007669"/>
    <property type="project" value="TreeGrafter"/>
</dbReference>
<feature type="domain" description="HTH iclR-type" evidence="4">
    <location>
        <begin position="11"/>
        <end position="72"/>
    </location>
</feature>
<dbReference type="SMART" id="SM00346">
    <property type="entry name" value="HTH_ICLR"/>
    <property type="match status" value="1"/>
</dbReference>
<keyword evidence="1" id="KW-0805">Transcription regulation</keyword>
<dbReference type="Pfam" id="PF01614">
    <property type="entry name" value="IclR_C"/>
    <property type="match status" value="1"/>
</dbReference>
<keyword evidence="2" id="KW-0238">DNA-binding</keyword>
<dbReference type="Proteomes" id="UP001265983">
    <property type="component" value="Unassembled WGS sequence"/>
</dbReference>
<dbReference type="Proteomes" id="UP000423525">
    <property type="component" value="Chromosome"/>
</dbReference>
<dbReference type="InterPro" id="IPR036388">
    <property type="entry name" value="WH-like_DNA-bd_sf"/>
</dbReference>
<evidence type="ECO:0000313" key="7">
    <source>
        <dbReference type="EMBL" id="VZH86176.1"/>
    </source>
</evidence>
<dbReference type="EMBL" id="JARUHM010000013">
    <property type="protein sequence ID" value="MDT9411816.1"/>
    <property type="molecule type" value="Genomic_DNA"/>
</dbReference>
<dbReference type="GO" id="GO:0003677">
    <property type="term" value="F:DNA binding"/>
    <property type="evidence" value="ECO:0007669"/>
    <property type="project" value="UniProtKB-KW"/>
</dbReference>
<dbReference type="Gene3D" id="1.10.10.10">
    <property type="entry name" value="Winged helix-like DNA-binding domain superfamily/Winged helix DNA-binding domain"/>
    <property type="match status" value="1"/>
</dbReference>
<reference evidence="6 9" key="2">
    <citation type="submission" date="2023-03" db="EMBL/GenBank/DDBJ databases">
        <title>Whole genome sequence of the first Corynebacterium rouxii strains isolated in Brazil: a recent member of Corynebacterium diphtheriae complex.</title>
        <authorList>
            <person name="Vieira V."/>
            <person name="Ramos J.N."/>
            <person name="Araujo M.R.B."/>
            <person name="Baio P.V."/>
            <person name="Sant'Anna L.O."/>
            <person name="Veras J.F.C."/>
            <person name="Vieira E.M.D."/>
            <person name="Sousa M.A.B."/>
            <person name="Camargo C.H."/>
            <person name="Sacchi C.T."/>
            <person name="Campos K.R."/>
            <person name="Santos M.B.N."/>
            <person name="Bokermann S."/>
            <person name="Alvim L.B."/>
            <person name="Santos L.S."/>
            <person name="Mattos-Guaraldi A.L."/>
        </authorList>
    </citation>
    <scope>NUCLEOTIDE SEQUENCE [LARGE SCALE GENOMIC DNA]</scope>
    <source>
        <strain evidence="6 9">70862</strain>
    </source>
</reference>
<dbReference type="Gene3D" id="3.30.450.40">
    <property type="match status" value="1"/>
</dbReference>
<keyword evidence="9" id="KW-1185">Reference proteome</keyword>
<keyword evidence="3" id="KW-0804">Transcription</keyword>
<reference evidence="7 8" key="1">
    <citation type="submission" date="2019-11" db="EMBL/GenBank/DDBJ databases">
        <authorList>
            <person name="Brisse S."/>
        </authorList>
    </citation>
    <scope>NUCLEOTIDE SEQUENCE [LARGE SCALE GENOMIC DNA]</scope>
    <source>
        <strain evidence="7">FRC0190</strain>
    </source>
</reference>
<dbReference type="Pfam" id="PF09339">
    <property type="entry name" value="HTH_IclR"/>
    <property type="match status" value="1"/>
</dbReference>
<evidence type="ECO:0000256" key="3">
    <source>
        <dbReference type="ARBA" id="ARBA00023163"/>
    </source>
</evidence>
<dbReference type="SUPFAM" id="SSF46785">
    <property type="entry name" value="Winged helix' DNA-binding domain"/>
    <property type="match status" value="1"/>
</dbReference>
<dbReference type="RefSeq" id="WP_232053147.1">
    <property type="nucleotide sequence ID" value="NZ_CP168248.1"/>
</dbReference>
<evidence type="ECO:0000313" key="9">
    <source>
        <dbReference type="Proteomes" id="UP001265983"/>
    </source>
</evidence>
<sequence length="261" mass="28046">MTQSSATSDTRSAVDKAFSLIRCFNPEDTAGVGVSELARRANLSKSTAHRLLATLVSNGAVQRGGDVYRLGPLFFELTSEAASKRGEHVSEVLTPFLAALFERTRATVHLAYMEGTDVVYANKLFSVRGVNAPSRIGGRVPGFCTGVGKAMMAWDNFLVDQAIERGLPRWTPGTITDPTELRRTLARVRDEGVAYDREEITQGLHCVAAPVFGLGNEAVAAMSVSGPVGSFTPEDHVAILKKITQAATKAYIAAEKKGFVR</sequence>
<name>A0A6I8MHU5_9CORY</name>
<dbReference type="PANTHER" id="PTHR30136">
    <property type="entry name" value="HELIX-TURN-HELIX TRANSCRIPTIONAL REGULATOR, ICLR FAMILY"/>
    <property type="match status" value="1"/>
</dbReference>
<evidence type="ECO:0000313" key="6">
    <source>
        <dbReference type="EMBL" id="MDT9411816.1"/>
    </source>
</evidence>
<dbReference type="InterPro" id="IPR029016">
    <property type="entry name" value="GAF-like_dom_sf"/>
</dbReference>
<organism evidence="7 8">
    <name type="scientific">Corynebacterium rouxii</name>
    <dbReference type="NCBI Taxonomy" id="2719119"/>
    <lineage>
        <taxon>Bacteria</taxon>
        <taxon>Bacillati</taxon>
        <taxon>Actinomycetota</taxon>
        <taxon>Actinomycetes</taxon>
        <taxon>Mycobacteriales</taxon>
        <taxon>Corynebacteriaceae</taxon>
        <taxon>Corynebacterium</taxon>
    </lineage>
</organism>
<protein>
    <submittedName>
        <fullName evidence="7">IclR family transcriptional regulator</fullName>
    </submittedName>
</protein>
<proteinExistence type="predicted"/>
<evidence type="ECO:0000313" key="8">
    <source>
        <dbReference type="Proteomes" id="UP000423525"/>
    </source>
</evidence>
<dbReference type="AlphaFoldDB" id="A0A6I8MHU5"/>
<dbReference type="PROSITE" id="PS51077">
    <property type="entry name" value="HTH_ICLR"/>
    <property type="match status" value="1"/>
</dbReference>
<gene>
    <name evidence="7" type="ORF">FRC0190_02106</name>
    <name evidence="6" type="ORF">P8T80_10620</name>
</gene>
<evidence type="ECO:0000259" key="5">
    <source>
        <dbReference type="PROSITE" id="PS51078"/>
    </source>
</evidence>
<dbReference type="InterPro" id="IPR050707">
    <property type="entry name" value="HTH_MetabolicPath_Reg"/>
</dbReference>
<evidence type="ECO:0000259" key="4">
    <source>
        <dbReference type="PROSITE" id="PS51077"/>
    </source>
</evidence>
<accession>A0A6I8MHU5</accession>
<evidence type="ECO:0000256" key="1">
    <source>
        <dbReference type="ARBA" id="ARBA00023015"/>
    </source>
</evidence>
<dbReference type="PROSITE" id="PS51078">
    <property type="entry name" value="ICLR_ED"/>
    <property type="match status" value="1"/>
</dbReference>
<feature type="domain" description="IclR-ED" evidence="5">
    <location>
        <begin position="73"/>
        <end position="261"/>
    </location>
</feature>
<dbReference type="EMBL" id="LR738855">
    <property type="protein sequence ID" value="VZH86176.1"/>
    <property type="molecule type" value="Genomic_DNA"/>
</dbReference>
<evidence type="ECO:0000256" key="2">
    <source>
        <dbReference type="ARBA" id="ARBA00023125"/>
    </source>
</evidence>